<feature type="chain" id="PRO_5047241449" description="Collagen-like protein" evidence="2">
    <location>
        <begin position="18"/>
        <end position="80"/>
    </location>
</feature>
<evidence type="ECO:0000313" key="3">
    <source>
        <dbReference type="EMBL" id="GAA4011601.1"/>
    </source>
</evidence>
<feature type="signal peptide" evidence="2">
    <location>
        <begin position="1"/>
        <end position="17"/>
    </location>
</feature>
<gene>
    <name evidence="3" type="ORF">GCM10022212_00920</name>
</gene>
<sequence length="80" mass="7945">MKKFLILAALTSTVIFAGCERKETVVVPSTETPMSTPGPKGDTGAMGPSGSTTVIVPPAATPMPAEPAPATPAAPAEAPK</sequence>
<evidence type="ECO:0000256" key="2">
    <source>
        <dbReference type="SAM" id="SignalP"/>
    </source>
</evidence>
<organism evidence="3 4">
    <name type="scientific">Actimicrobium antarcticum</name>
    <dbReference type="NCBI Taxonomy" id="1051899"/>
    <lineage>
        <taxon>Bacteria</taxon>
        <taxon>Pseudomonadati</taxon>
        <taxon>Pseudomonadota</taxon>
        <taxon>Betaproteobacteria</taxon>
        <taxon>Burkholderiales</taxon>
        <taxon>Oxalobacteraceae</taxon>
        <taxon>Actimicrobium</taxon>
    </lineage>
</organism>
<evidence type="ECO:0008006" key="5">
    <source>
        <dbReference type="Google" id="ProtNLM"/>
    </source>
</evidence>
<reference evidence="4" key="1">
    <citation type="journal article" date="2019" name="Int. J. Syst. Evol. Microbiol.">
        <title>The Global Catalogue of Microorganisms (GCM) 10K type strain sequencing project: providing services to taxonomists for standard genome sequencing and annotation.</title>
        <authorList>
            <consortium name="The Broad Institute Genomics Platform"/>
            <consortium name="The Broad Institute Genome Sequencing Center for Infectious Disease"/>
            <person name="Wu L."/>
            <person name="Ma J."/>
        </authorList>
    </citation>
    <scope>NUCLEOTIDE SEQUENCE [LARGE SCALE GENOMIC DNA]</scope>
    <source>
        <strain evidence="4">JCM 16673</strain>
    </source>
</reference>
<keyword evidence="4" id="KW-1185">Reference proteome</keyword>
<comment type="caution">
    <text evidence="3">The sequence shown here is derived from an EMBL/GenBank/DDBJ whole genome shotgun (WGS) entry which is preliminary data.</text>
</comment>
<protein>
    <recommendedName>
        <fullName evidence="5">Collagen-like protein</fullName>
    </recommendedName>
</protein>
<evidence type="ECO:0000256" key="1">
    <source>
        <dbReference type="SAM" id="MobiDB-lite"/>
    </source>
</evidence>
<feature type="compositionally biased region" description="Pro residues" evidence="1">
    <location>
        <begin position="59"/>
        <end position="72"/>
    </location>
</feature>
<keyword evidence="2" id="KW-0732">Signal</keyword>
<feature type="region of interest" description="Disordered" evidence="1">
    <location>
        <begin position="27"/>
        <end position="80"/>
    </location>
</feature>
<name>A0ABP7SGX1_9BURK</name>
<dbReference type="Proteomes" id="UP001501353">
    <property type="component" value="Unassembled WGS sequence"/>
</dbReference>
<accession>A0ABP7SGX1</accession>
<dbReference type="PROSITE" id="PS51257">
    <property type="entry name" value="PROKAR_LIPOPROTEIN"/>
    <property type="match status" value="1"/>
</dbReference>
<dbReference type="RefSeq" id="WP_344761207.1">
    <property type="nucleotide sequence ID" value="NZ_BAAAZE010000001.1"/>
</dbReference>
<evidence type="ECO:0000313" key="4">
    <source>
        <dbReference type="Proteomes" id="UP001501353"/>
    </source>
</evidence>
<dbReference type="EMBL" id="BAAAZE010000001">
    <property type="protein sequence ID" value="GAA4011601.1"/>
    <property type="molecule type" value="Genomic_DNA"/>
</dbReference>
<proteinExistence type="predicted"/>